<dbReference type="InterPro" id="IPR024185">
    <property type="entry name" value="FTHF_cligase-like_sf"/>
</dbReference>
<dbReference type="InterPro" id="IPR037171">
    <property type="entry name" value="NagB/RpiA_transferase-like"/>
</dbReference>
<reference evidence="4" key="1">
    <citation type="submission" date="2016-12" db="EMBL/GenBank/DDBJ databases">
        <authorList>
            <person name="Meng X."/>
        </authorList>
    </citation>
    <scope>NUCLEOTIDE SEQUENCE [LARGE SCALE GENOMIC DNA]</scope>
    <source>
        <strain evidence="4">DSM 20732</strain>
    </source>
</reference>
<dbReference type="Pfam" id="PF02589">
    <property type="entry name" value="LUD_dom"/>
    <property type="match status" value="1"/>
</dbReference>
<sequence>MDAKTAILARVRDALAKSQRAPAPPVPRDYRQVGEHAPGSAPVVEAMVESLEDYGADVRVVADRQAVADAIDALLGQARSVVIPAGLPAAYQQAAARGDREVRVDTREQPLSKDELDATDAVLTCCRLGISLSGTIVLDGQEDQGRRAITLVPDKHVIVLERETIQPTVPQAVAILGEHPTRPLTWIAGPSATSDIELVRINGVHGPRQLGVAIVG</sequence>
<protein>
    <submittedName>
        <fullName evidence="3">Lactate utilization protein B/C</fullName>
    </submittedName>
</protein>
<feature type="region of interest" description="Disordered" evidence="1">
    <location>
        <begin position="18"/>
        <end position="37"/>
    </location>
</feature>
<evidence type="ECO:0000256" key="1">
    <source>
        <dbReference type="SAM" id="MobiDB-lite"/>
    </source>
</evidence>
<dbReference type="AlphaFoldDB" id="A0A1Q5PU75"/>
<dbReference type="Gene3D" id="3.40.50.10420">
    <property type="entry name" value="NagB/RpiA/CoA transferase-like"/>
    <property type="match status" value="1"/>
</dbReference>
<proteinExistence type="predicted"/>
<evidence type="ECO:0000313" key="3">
    <source>
        <dbReference type="EMBL" id="OKL51114.1"/>
    </source>
</evidence>
<dbReference type="RefSeq" id="WP_073825677.1">
    <property type="nucleotide sequence ID" value="NZ_JAUNKL010000041.1"/>
</dbReference>
<dbReference type="OrthoDB" id="9794187at2"/>
<comment type="caution">
    <text evidence="3">The sequence shown here is derived from an EMBL/GenBank/DDBJ whole genome shotgun (WGS) entry which is preliminary data.</text>
</comment>
<gene>
    <name evidence="3" type="ORF">BSZ40_09415</name>
</gene>
<dbReference type="InterPro" id="IPR003741">
    <property type="entry name" value="LUD_dom"/>
</dbReference>
<name>A0A1Q5PU75_9ACTO</name>
<feature type="domain" description="LUD" evidence="2">
    <location>
        <begin position="45"/>
        <end position="215"/>
    </location>
</feature>
<dbReference type="STRING" id="52770.BSZ40_09415"/>
<dbReference type="SUPFAM" id="SSF100950">
    <property type="entry name" value="NagB/RpiA/CoA transferase-like"/>
    <property type="match status" value="1"/>
</dbReference>
<dbReference type="Proteomes" id="UP000185612">
    <property type="component" value="Unassembled WGS sequence"/>
</dbReference>
<dbReference type="PANTHER" id="PTHR43682">
    <property type="entry name" value="LACTATE UTILIZATION PROTEIN C"/>
    <property type="match status" value="1"/>
</dbReference>
<keyword evidence="4" id="KW-1185">Reference proteome</keyword>
<accession>A0A1Q5PU75</accession>
<organism evidence="3 4">
    <name type="scientific">Buchananella hordeovulneris</name>
    <dbReference type="NCBI Taxonomy" id="52770"/>
    <lineage>
        <taxon>Bacteria</taxon>
        <taxon>Bacillati</taxon>
        <taxon>Actinomycetota</taxon>
        <taxon>Actinomycetes</taxon>
        <taxon>Actinomycetales</taxon>
        <taxon>Actinomycetaceae</taxon>
        <taxon>Buchananella</taxon>
    </lineage>
</organism>
<dbReference type="PANTHER" id="PTHR43682:SF1">
    <property type="entry name" value="LACTATE UTILIZATION PROTEIN C"/>
    <property type="match status" value="1"/>
</dbReference>
<dbReference type="EMBL" id="MQVS01000010">
    <property type="protein sequence ID" value="OKL51114.1"/>
    <property type="molecule type" value="Genomic_DNA"/>
</dbReference>
<evidence type="ECO:0000313" key="4">
    <source>
        <dbReference type="Proteomes" id="UP000185612"/>
    </source>
</evidence>
<evidence type="ECO:0000259" key="2">
    <source>
        <dbReference type="Pfam" id="PF02589"/>
    </source>
</evidence>